<proteinExistence type="predicted"/>
<reference evidence="2" key="1">
    <citation type="submission" date="2021-01" db="EMBL/GenBank/DDBJ databases">
        <authorList>
            <person name="Corre E."/>
            <person name="Pelletier E."/>
            <person name="Niang G."/>
            <person name="Scheremetjew M."/>
            <person name="Finn R."/>
            <person name="Kale V."/>
            <person name="Holt S."/>
            <person name="Cochrane G."/>
            <person name="Meng A."/>
            <person name="Brown T."/>
            <person name="Cohen L."/>
        </authorList>
    </citation>
    <scope>NUCLEOTIDE SEQUENCE</scope>
    <source>
        <strain evidence="2">NIES-2562</strain>
    </source>
</reference>
<dbReference type="EMBL" id="HBIB01013475">
    <property type="protein sequence ID" value="CAE0246622.1"/>
    <property type="molecule type" value="Transcribed_RNA"/>
</dbReference>
<feature type="compositionally biased region" description="Polar residues" evidence="1">
    <location>
        <begin position="21"/>
        <end position="36"/>
    </location>
</feature>
<dbReference type="AlphaFoldDB" id="A0A7S3G636"/>
<protein>
    <submittedName>
        <fullName evidence="2">Uncharacterized protein</fullName>
    </submittedName>
</protein>
<evidence type="ECO:0000256" key="1">
    <source>
        <dbReference type="SAM" id="MobiDB-lite"/>
    </source>
</evidence>
<accession>A0A7S3G636</accession>
<name>A0A7S3G636_9EUKA</name>
<evidence type="ECO:0000313" key="2">
    <source>
        <dbReference type="EMBL" id="CAE0246622.1"/>
    </source>
</evidence>
<gene>
    <name evidence="2" type="ORF">PBIL07802_LOCUS8810</name>
</gene>
<organism evidence="2">
    <name type="scientific">Palpitomonas bilix</name>
    <dbReference type="NCBI Taxonomy" id="652834"/>
    <lineage>
        <taxon>Eukaryota</taxon>
        <taxon>Eukaryota incertae sedis</taxon>
    </lineage>
</organism>
<sequence>MQRQSEEGGQARSTYEVDYASSVQPSSQRTELSQAGSFEDEEITEEQHMELEAALVQYAFEDATQQFLQGNLPLLPGTKVEEVTEGEQIDFRHLLSNASSSKAGMETEHNE</sequence>
<feature type="region of interest" description="Disordered" evidence="1">
    <location>
        <begin position="1"/>
        <end position="48"/>
    </location>
</feature>